<sequence>MDGKYSLLGVILKGDNSAKDDGEPKIAVRTASGVVIGFVFCGLQSKLRALRSLITDQIYDEGRASMQEFHFVEQNGWPVSAKQENSLSVLDVCKGSHVTISTERVLLTQTRVSPETDNLPFNASTTNKYQSTVTTISRKRHLSFRSSKDLERISPADSSVGDVTGSVKQILISYVRAEAAQHALRLKQELSALGFTVYLDVHEIRSGLDWQDSLNYAVSNCEFFVPLVTPKYGETQWTNREASVTIVKLADVLGKFIIPVNFLENWPPKCLAIQFATTQYIDWKTQTQINAELSEGSTTATDIKVWDQRHIRLVACKIKELLNKAREKAQLKKMSLVKRKTVVKSCTLVEENNEQASQCNRDGCPLVVICVHINQRELGVEFAEFIRGMGYEVWCTNTGNSEHRLDCGGWGVQERETFQEKADDAGVIIAVLSPDFIHSRTCQQQLYYCEQRKKVVPLLMENVQIPSWLELMLHSNTYTVGVICVDKGDYQDHLPTLLQKLLDPKARQSPNAELDEARISYAVKQLNKLLRSSLCIYICGPTVCDNINTNTIKALGQVLCKFDDVTVVTGGGYNTEYLDRTKDYPQNSDGTFQVISFGQTYFCGNSLEERDQIVSKALDICLLVIGDADLKSVKLAQKFSWNDHYVIPFVVNKNVDSAFTWQLSQGISTEDCQALNDTEKTVEARASVLRDVLIRVQDNLELEHREEASQEVEMSPPKKVPRESPSKCGGTSSKKTTLKTVNTIIL</sequence>
<dbReference type="PANTHER" id="PTHR47508:SF3">
    <property type="entry name" value="TIR DOMAIN-CONTAINING PROTEIN"/>
    <property type="match status" value="1"/>
</dbReference>
<dbReference type="EMBL" id="JH817089">
    <property type="protein sequence ID" value="EKC36076.1"/>
    <property type="molecule type" value="Genomic_DNA"/>
</dbReference>
<dbReference type="PROSITE" id="PS50104">
    <property type="entry name" value="TIR"/>
    <property type="match status" value="1"/>
</dbReference>
<dbReference type="AlphaFoldDB" id="K1RNY8"/>
<dbReference type="Gene3D" id="3.40.50.10140">
    <property type="entry name" value="Toll/interleukin-1 receptor homology (TIR) domain"/>
    <property type="match status" value="2"/>
</dbReference>
<dbReference type="Pfam" id="PF13676">
    <property type="entry name" value="TIR_2"/>
    <property type="match status" value="1"/>
</dbReference>
<protein>
    <submittedName>
        <fullName evidence="2">Uncharacterized protein</fullName>
    </submittedName>
</protein>
<reference evidence="2" key="1">
    <citation type="journal article" date="2012" name="Nature">
        <title>The oyster genome reveals stress adaptation and complexity of shell formation.</title>
        <authorList>
            <person name="Zhang G."/>
            <person name="Fang X."/>
            <person name="Guo X."/>
            <person name="Li L."/>
            <person name="Luo R."/>
            <person name="Xu F."/>
            <person name="Yang P."/>
            <person name="Zhang L."/>
            <person name="Wang X."/>
            <person name="Qi H."/>
            <person name="Xiong Z."/>
            <person name="Que H."/>
            <person name="Xie Y."/>
            <person name="Holland P.W."/>
            <person name="Paps J."/>
            <person name="Zhu Y."/>
            <person name="Wu F."/>
            <person name="Chen Y."/>
            <person name="Wang J."/>
            <person name="Peng C."/>
            <person name="Meng J."/>
            <person name="Yang L."/>
            <person name="Liu J."/>
            <person name="Wen B."/>
            <person name="Zhang N."/>
            <person name="Huang Z."/>
            <person name="Zhu Q."/>
            <person name="Feng Y."/>
            <person name="Mount A."/>
            <person name="Hedgecock D."/>
            <person name="Xu Z."/>
            <person name="Liu Y."/>
            <person name="Domazet-Loso T."/>
            <person name="Du Y."/>
            <person name="Sun X."/>
            <person name="Zhang S."/>
            <person name="Liu B."/>
            <person name="Cheng P."/>
            <person name="Jiang X."/>
            <person name="Li J."/>
            <person name="Fan D."/>
            <person name="Wang W."/>
            <person name="Fu W."/>
            <person name="Wang T."/>
            <person name="Wang B."/>
            <person name="Zhang J."/>
            <person name="Peng Z."/>
            <person name="Li Y."/>
            <person name="Li N."/>
            <person name="Wang J."/>
            <person name="Chen M."/>
            <person name="He Y."/>
            <person name="Tan F."/>
            <person name="Song X."/>
            <person name="Zheng Q."/>
            <person name="Huang R."/>
            <person name="Yang H."/>
            <person name="Du X."/>
            <person name="Chen L."/>
            <person name="Yang M."/>
            <person name="Gaffney P.M."/>
            <person name="Wang S."/>
            <person name="Luo L."/>
            <person name="She Z."/>
            <person name="Ming Y."/>
            <person name="Huang W."/>
            <person name="Zhang S."/>
            <person name="Huang B."/>
            <person name="Zhang Y."/>
            <person name="Qu T."/>
            <person name="Ni P."/>
            <person name="Miao G."/>
            <person name="Wang J."/>
            <person name="Wang Q."/>
            <person name="Steinberg C.E."/>
            <person name="Wang H."/>
            <person name="Li N."/>
            <person name="Qian L."/>
            <person name="Zhang G."/>
            <person name="Li Y."/>
            <person name="Yang H."/>
            <person name="Liu X."/>
            <person name="Wang J."/>
            <person name="Yin Y."/>
            <person name="Wang J."/>
        </authorList>
    </citation>
    <scope>NUCLEOTIDE SEQUENCE [LARGE SCALE GENOMIC DNA]</scope>
    <source>
        <strain evidence="2">05x7-T-G4-1.051#20</strain>
    </source>
</reference>
<organism evidence="2">
    <name type="scientific">Magallana gigas</name>
    <name type="common">Pacific oyster</name>
    <name type="synonym">Crassostrea gigas</name>
    <dbReference type="NCBI Taxonomy" id="29159"/>
    <lineage>
        <taxon>Eukaryota</taxon>
        <taxon>Metazoa</taxon>
        <taxon>Spiralia</taxon>
        <taxon>Lophotrochozoa</taxon>
        <taxon>Mollusca</taxon>
        <taxon>Bivalvia</taxon>
        <taxon>Autobranchia</taxon>
        <taxon>Pteriomorphia</taxon>
        <taxon>Ostreida</taxon>
        <taxon>Ostreoidea</taxon>
        <taxon>Ostreidae</taxon>
        <taxon>Magallana</taxon>
    </lineage>
</organism>
<dbReference type="PANTHER" id="PTHR47508">
    <property type="entry name" value="SAM DOMAIN-CONTAINING PROTEIN-RELATED"/>
    <property type="match status" value="1"/>
</dbReference>
<gene>
    <name evidence="2" type="ORF">CGI_10002173</name>
</gene>
<accession>K1RNY8</accession>
<feature type="region of interest" description="Disordered" evidence="1">
    <location>
        <begin position="705"/>
        <end position="735"/>
    </location>
</feature>
<evidence type="ECO:0000313" key="2">
    <source>
        <dbReference type="EMBL" id="EKC36076.1"/>
    </source>
</evidence>
<dbReference type="SUPFAM" id="SSF52200">
    <property type="entry name" value="Toll/Interleukin receptor TIR domain"/>
    <property type="match status" value="2"/>
</dbReference>
<dbReference type="InterPro" id="IPR000157">
    <property type="entry name" value="TIR_dom"/>
</dbReference>
<dbReference type="HOGENOM" id="CLU_333775_0_0_1"/>
<proteinExistence type="predicted"/>
<dbReference type="InterPro" id="IPR035897">
    <property type="entry name" value="Toll_tir_struct_dom_sf"/>
</dbReference>
<dbReference type="GO" id="GO:0007165">
    <property type="term" value="P:signal transduction"/>
    <property type="evidence" value="ECO:0007669"/>
    <property type="project" value="InterPro"/>
</dbReference>
<dbReference type="InParanoid" id="K1RNY8"/>
<feature type="compositionally biased region" description="Low complexity" evidence="1">
    <location>
        <begin position="726"/>
        <end position="735"/>
    </location>
</feature>
<name>K1RNY8_MAGGI</name>
<evidence type="ECO:0000256" key="1">
    <source>
        <dbReference type="SAM" id="MobiDB-lite"/>
    </source>
</evidence>